<proteinExistence type="inferred from homology"/>
<dbReference type="GO" id="GO:0140662">
    <property type="term" value="F:ATP-dependent protein folding chaperone"/>
    <property type="evidence" value="ECO:0007669"/>
    <property type="project" value="InterPro"/>
</dbReference>
<evidence type="ECO:0000256" key="2">
    <source>
        <dbReference type="ARBA" id="ARBA00022741"/>
    </source>
</evidence>
<organism evidence="4 5">
    <name type="scientific">Methylobacterium oryzae CBMB20</name>
    <dbReference type="NCBI Taxonomy" id="693986"/>
    <lineage>
        <taxon>Bacteria</taxon>
        <taxon>Pseudomonadati</taxon>
        <taxon>Pseudomonadota</taxon>
        <taxon>Alphaproteobacteria</taxon>
        <taxon>Hyphomicrobiales</taxon>
        <taxon>Methylobacteriaceae</taxon>
        <taxon>Methylobacterium</taxon>
    </lineage>
</organism>
<dbReference type="PROSITE" id="PS01036">
    <property type="entry name" value="HSP70_3"/>
    <property type="match status" value="1"/>
</dbReference>
<dbReference type="Proteomes" id="UP000029492">
    <property type="component" value="Chromosome"/>
</dbReference>
<comment type="similarity">
    <text evidence="1">Belongs to the heat shock protein 70 family.</text>
</comment>
<evidence type="ECO:0000313" key="5">
    <source>
        <dbReference type="Proteomes" id="UP000029492"/>
    </source>
</evidence>
<dbReference type="InterPro" id="IPR018181">
    <property type="entry name" value="Heat_shock_70_CS"/>
</dbReference>
<dbReference type="EMBL" id="CP003811">
    <property type="protein sequence ID" value="AIQ93890.1"/>
    <property type="molecule type" value="Genomic_DNA"/>
</dbReference>
<dbReference type="eggNOG" id="COG0443">
    <property type="taxonomic scope" value="Bacteria"/>
</dbReference>
<dbReference type="GO" id="GO:0005524">
    <property type="term" value="F:ATP binding"/>
    <property type="evidence" value="ECO:0007669"/>
    <property type="project" value="UniProtKB-KW"/>
</dbReference>
<dbReference type="Pfam" id="PF00012">
    <property type="entry name" value="HSP70"/>
    <property type="match status" value="2"/>
</dbReference>
<keyword evidence="5" id="KW-1185">Reference proteome</keyword>
<dbReference type="Gene3D" id="3.90.640.10">
    <property type="entry name" value="Actin, Chain A, domain 4"/>
    <property type="match status" value="1"/>
</dbReference>
<reference evidence="4 5" key="1">
    <citation type="journal article" date="2014" name="PLoS ONE">
        <title>Genome Information of Methylobacterium oryzae, a Plant-Probiotic Methylotroph in the Phyllosphere.</title>
        <authorList>
            <person name="Kwak M.J."/>
            <person name="Jeong H."/>
            <person name="Madhaiyan M."/>
            <person name="Lee Y."/>
            <person name="Sa T.M."/>
            <person name="Oh T.K."/>
            <person name="Kim J.F."/>
        </authorList>
    </citation>
    <scope>NUCLEOTIDE SEQUENCE [LARGE SCALE GENOMIC DNA]</scope>
    <source>
        <strain evidence="4 5">CBMB20</strain>
    </source>
</reference>
<sequence length="415" mass="44175">MAACGLDFGTSNTTLGHNGPDGPTLLPLEGAHRTIPSAIFFELGREPIIGRAATAAYVEGRSGRMMRGLKSVLGTPLMDEATPVGRQRLRLRDVIARYLTAVKERAEAACGQSLDSVVHGRPVHFVDGDPEADRRAEDTLRDIARDVGFREVSFQYEPIAAALDYERQVRSEEIALVADIGGGTSDFSIVRLAPERRGRPDRAGDILANDGVRIGGTDFDRQLSLGTVMPLLGLGSPMRRGDLAVPNAYYHDLATWSAINRLYNQKTLREIDEVIRDGARPDLLARLREAVEGERGHALAGAVEGAKIAASEQDATVLDLGLLERGLSVPVDRATLSAQTGDLARAVAARIARCLAQAELPADRVDALFLTGGSTGLPHLRAALTAALPAARVVEGDTFGSVGLGLTIEAARRGA</sequence>
<keyword evidence="2" id="KW-0547">Nucleotide-binding</keyword>
<dbReference type="Gene3D" id="3.30.420.40">
    <property type="match status" value="3"/>
</dbReference>
<evidence type="ECO:0000256" key="3">
    <source>
        <dbReference type="ARBA" id="ARBA00022840"/>
    </source>
</evidence>
<dbReference type="STRING" id="693986.MOC_6135"/>
<dbReference type="InterPro" id="IPR043129">
    <property type="entry name" value="ATPase_NBD"/>
</dbReference>
<name>A0A089P525_9HYPH</name>
<accession>A0A089P525</accession>
<dbReference type="KEGG" id="mor:MOC_6135"/>
<evidence type="ECO:0000256" key="1">
    <source>
        <dbReference type="ARBA" id="ARBA00007381"/>
    </source>
</evidence>
<dbReference type="PANTHER" id="PTHR19375">
    <property type="entry name" value="HEAT SHOCK PROTEIN 70KDA"/>
    <property type="match status" value="1"/>
</dbReference>
<dbReference type="RefSeq" id="WP_043381716.1">
    <property type="nucleotide sequence ID" value="NZ_CP003811.1"/>
</dbReference>
<dbReference type="SUPFAM" id="SSF53067">
    <property type="entry name" value="Actin-like ATPase domain"/>
    <property type="match status" value="2"/>
</dbReference>
<dbReference type="InterPro" id="IPR042054">
    <property type="entry name" value="YegD-like"/>
</dbReference>
<gene>
    <name evidence="4" type="ORF">MOC_6135</name>
</gene>
<dbReference type="CDD" id="cd10231">
    <property type="entry name" value="ASKHA_NBD_HSP70_YegD-like"/>
    <property type="match status" value="1"/>
</dbReference>
<dbReference type="AlphaFoldDB" id="A0A089P525"/>
<keyword evidence="3" id="KW-0067">ATP-binding</keyword>
<evidence type="ECO:0000313" key="4">
    <source>
        <dbReference type="EMBL" id="AIQ93890.1"/>
    </source>
</evidence>
<dbReference type="InterPro" id="IPR013126">
    <property type="entry name" value="Hsp_70_fam"/>
</dbReference>
<protein>
    <submittedName>
        <fullName evidence="4">Molecular chaperone, HSP70 class</fullName>
    </submittedName>
</protein>
<dbReference type="HOGENOM" id="CLU_033976_2_0_5"/>